<dbReference type="InterPro" id="IPR025238">
    <property type="entry name" value="DUF4184"/>
</dbReference>
<evidence type="ECO:0000256" key="1">
    <source>
        <dbReference type="SAM" id="Phobius"/>
    </source>
</evidence>
<dbReference type="RefSeq" id="WP_279295930.1">
    <property type="nucleotide sequence ID" value="NZ_JAOTIF010000002.1"/>
</dbReference>
<comment type="caution">
    <text evidence="2">The sequence shown here is derived from an EMBL/GenBank/DDBJ whole genome shotgun (WGS) entry which is preliminary data.</text>
</comment>
<accession>A0A9X3BH54</accession>
<keyword evidence="1" id="KW-0472">Membrane</keyword>
<evidence type="ECO:0000313" key="3">
    <source>
        <dbReference type="Proteomes" id="UP001155483"/>
    </source>
</evidence>
<keyword evidence="1" id="KW-1133">Transmembrane helix</keyword>
<reference evidence="2" key="2">
    <citation type="submission" date="2023-04" db="EMBL/GenBank/DDBJ databases">
        <title>Paracnuella aquatica gen. nov., sp. nov., a member of the family Chitinophagaceae isolated from a hot spring.</title>
        <authorList>
            <person name="Wang C."/>
        </authorList>
    </citation>
    <scope>NUCLEOTIDE SEQUENCE</scope>
    <source>
        <strain evidence="2">LB-8</strain>
    </source>
</reference>
<feature type="transmembrane region" description="Helical" evidence="1">
    <location>
        <begin position="46"/>
        <end position="70"/>
    </location>
</feature>
<keyword evidence="1" id="KW-0812">Transmembrane</keyword>
<feature type="transmembrane region" description="Helical" evidence="1">
    <location>
        <begin position="181"/>
        <end position="198"/>
    </location>
</feature>
<gene>
    <name evidence="2" type="ORF">OCK74_05115</name>
</gene>
<organism evidence="2 3">
    <name type="scientific">Paraflavisolibacter caeni</name>
    <dbReference type="NCBI Taxonomy" id="2982496"/>
    <lineage>
        <taxon>Bacteria</taxon>
        <taxon>Pseudomonadati</taxon>
        <taxon>Bacteroidota</taxon>
        <taxon>Chitinophagia</taxon>
        <taxon>Chitinophagales</taxon>
        <taxon>Chitinophagaceae</taxon>
        <taxon>Paraflavisolibacter</taxon>
    </lineage>
</organism>
<feature type="transmembrane region" description="Helical" evidence="1">
    <location>
        <begin position="210"/>
        <end position="229"/>
    </location>
</feature>
<sequence>MPFTFSHPAILLPFRKIGSVTALVVGSMVPDFQGFITLDVDKKFSHSWTGAILLDLPLALLCCYIFHGVVRMPLIDHLPRYFKSRFVLFYSFDWVGHVKENSGNVFFSLIAGIASHLLWDQLTHPGIIPGMEAEVEIFGISDPLFVFVQYACSIPPLILIFVVVHRLPVNDIVQEHSNKKLYWGLIALVSTIFTICRFMNCYHSEHFIDILINTSIAGLLAGLIISSIYCSLNKFKPESTVSTAV</sequence>
<keyword evidence="3" id="KW-1185">Reference proteome</keyword>
<feature type="transmembrane region" description="Helical" evidence="1">
    <location>
        <begin position="144"/>
        <end position="169"/>
    </location>
</feature>
<dbReference type="AlphaFoldDB" id="A0A9X3BH54"/>
<dbReference type="Pfam" id="PF13803">
    <property type="entry name" value="DUF4184"/>
    <property type="match status" value="1"/>
</dbReference>
<evidence type="ECO:0000313" key="2">
    <source>
        <dbReference type="EMBL" id="MCU7548483.1"/>
    </source>
</evidence>
<reference evidence="2" key="1">
    <citation type="submission" date="2022-09" db="EMBL/GenBank/DDBJ databases">
        <authorList>
            <person name="Yuan C."/>
            <person name="Ke Z."/>
        </authorList>
    </citation>
    <scope>NUCLEOTIDE SEQUENCE</scope>
    <source>
        <strain evidence="2">LB-8</strain>
    </source>
</reference>
<dbReference type="EMBL" id="JAOTIF010000002">
    <property type="protein sequence ID" value="MCU7548483.1"/>
    <property type="molecule type" value="Genomic_DNA"/>
</dbReference>
<proteinExistence type="predicted"/>
<dbReference type="Proteomes" id="UP001155483">
    <property type="component" value="Unassembled WGS sequence"/>
</dbReference>
<protein>
    <submittedName>
        <fullName evidence="2">DUF4184 family protein</fullName>
    </submittedName>
</protein>
<name>A0A9X3BH54_9BACT</name>